<dbReference type="EMBL" id="MDTQ01000001">
    <property type="protein sequence ID" value="ODC03466.1"/>
    <property type="molecule type" value="Genomic_DNA"/>
</dbReference>
<organism evidence="13 14">
    <name type="scientific">Terasakiispira papahanaumokuakeensis</name>
    <dbReference type="NCBI Taxonomy" id="197479"/>
    <lineage>
        <taxon>Bacteria</taxon>
        <taxon>Pseudomonadati</taxon>
        <taxon>Pseudomonadota</taxon>
        <taxon>Gammaproteobacteria</taxon>
        <taxon>Oceanospirillales</taxon>
        <taxon>Terasakiispira</taxon>
    </lineage>
</organism>
<feature type="transmembrane region" description="Helical" evidence="11">
    <location>
        <begin position="193"/>
        <end position="214"/>
    </location>
</feature>
<protein>
    <submittedName>
        <fullName evidence="13">Sodium:proton antiporter</fullName>
    </submittedName>
</protein>
<keyword evidence="4 11" id="KW-0812">Transmembrane</keyword>
<keyword evidence="5 11" id="KW-1133">Transmembrane helix</keyword>
<keyword evidence="7" id="KW-0406">Ion transport</keyword>
<keyword evidence="8 11" id="KW-0472">Membrane</keyword>
<proteinExistence type="inferred from homology"/>
<accession>A0A1E2V9G8</accession>
<feature type="transmembrane region" description="Helical" evidence="11">
    <location>
        <begin position="258"/>
        <end position="276"/>
    </location>
</feature>
<dbReference type="STRING" id="197479.BFW38_07820"/>
<dbReference type="AlphaFoldDB" id="A0A1E2V9G8"/>
<dbReference type="InterPro" id="IPR045016">
    <property type="entry name" value="NhaD-like"/>
</dbReference>
<dbReference type="NCBIfam" id="NF038006">
    <property type="entry name" value="NhaD_1"/>
    <property type="match status" value="2"/>
</dbReference>
<comment type="similarity">
    <text evidence="10">Belongs to the NhaD Na(+)/H(+) (TC 2.A.62) antiporter family.</text>
</comment>
<evidence type="ECO:0000256" key="9">
    <source>
        <dbReference type="ARBA" id="ARBA00023201"/>
    </source>
</evidence>
<dbReference type="PANTHER" id="PTHR43269:SF2">
    <property type="entry name" value="SODIUM_PROTON ANTIPORTER 1-RELATED"/>
    <property type="match status" value="1"/>
</dbReference>
<dbReference type="GO" id="GO:0016020">
    <property type="term" value="C:membrane"/>
    <property type="evidence" value="ECO:0007669"/>
    <property type="project" value="UniProtKB-SubCell"/>
</dbReference>
<reference evidence="13 14" key="1">
    <citation type="submission" date="2016-08" db="EMBL/GenBank/DDBJ databases">
        <authorList>
            <person name="Seilhamer J.J."/>
        </authorList>
    </citation>
    <scope>NUCLEOTIDE SEQUENCE [LARGE SCALE GENOMIC DNA]</scope>
    <source>
        <strain evidence="13 14">PH27A</strain>
    </source>
</reference>
<evidence type="ECO:0000313" key="13">
    <source>
        <dbReference type="EMBL" id="ODC03466.1"/>
    </source>
</evidence>
<feature type="domain" description="Citrate transporter-like" evidence="12">
    <location>
        <begin position="21"/>
        <end position="371"/>
    </location>
</feature>
<dbReference type="InterPro" id="IPR004680">
    <property type="entry name" value="Cit_transptr-like_dom"/>
</dbReference>
<keyword evidence="2" id="KW-0813">Transport</keyword>
<evidence type="ECO:0000256" key="6">
    <source>
        <dbReference type="ARBA" id="ARBA00023053"/>
    </source>
</evidence>
<dbReference type="GO" id="GO:0006814">
    <property type="term" value="P:sodium ion transport"/>
    <property type="evidence" value="ECO:0007669"/>
    <property type="project" value="UniProtKB-KW"/>
</dbReference>
<keyword evidence="9" id="KW-0739">Sodium transport</keyword>
<keyword evidence="3" id="KW-0050">Antiport</keyword>
<comment type="subcellular location">
    <subcellularLocation>
        <location evidence="1">Membrane</location>
        <topology evidence="1">Multi-pass membrane protein</topology>
    </subcellularLocation>
</comment>
<feature type="transmembrane region" description="Helical" evidence="11">
    <location>
        <begin position="288"/>
        <end position="310"/>
    </location>
</feature>
<evidence type="ECO:0000256" key="3">
    <source>
        <dbReference type="ARBA" id="ARBA00022449"/>
    </source>
</evidence>
<evidence type="ECO:0000256" key="10">
    <source>
        <dbReference type="ARBA" id="ARBA00025753"/>
    </source>
</evidence>
<feature type="transmembrane region" description="Helical" evidence="11">
    <location>
        <begin position="399"/>
        <end position="417"/>
    </location>
</feature>
<evidence type="ECO:0000313" key="14">
    <source>
        <dbReference type="Proteomes" id="UP000094291"/>
    </source>
</evidence>
<feature type="transmembrane region" description="Helical" evidence="11">
    <location>
        <begin position="73"/>
        <end position="95"/>
    </location>
</feature>
<dbReference type="GO" id="GO:0015297">
    <property type="term" value="F:antiporter activity"/>
    <property type="evidence" value="ECO:0007669"/>
    <property type="project" value="UniProtKB-KW"/>
</dbReference>
<name>A0A1E2V9G8_9GAMM</name>
<evidence type="ECO:0000259" key="12">
    <source>
        <dbReference type="Pfam" id="PF03600"/>
    </source>
</evidence>
<dbReference type="OrthoDB" id="9772058at2"/>
<comment type="caution">
    <text evidence="13">The sequence shown here is derived from an EMBL/GenBank/DDBJ whole genome shotgun (WGS) entry which is preliminary data.</text>
</comment>
<evidence type="ECO:0000256" key="8">
    <source>
        <dbReference type="ARBA" id="ARBA00023136"/>
    </source>
</evidence>
<dbReference type="Proteomes" id="UP000094291">
    <property type="component" value="Unassembled WGS sequence"/>
</dbReference>
<evidence type="ECO:0000256" key="7">
    <source>
        <dbReference type="ARBA" id="ARBA00023065"/>
    </source>
</evidence>
<dbReference type="PANTHER" id="PTHR43269">
    <property type="entry name" value="SODIUM/PROTON ANTIPORTER 1-RELATED"/>
    <property type="match status" value="1"/>
</dbReference>
<keyword evidence="14" id="KW-1185">Reference proteome</keyword>
<evidence type="ECO:0000256" key="1">
    <source>
        <dbReference type="ARBA" id="ARBA00004141"/>
    </source>
</evidence>
<evidence type="ECO:0000256" key="11">
    <source>
        <dbReference type="SAM" id="Phobius"/>
    </source>
</evidence>
<feature type="transmembrane region" description="Helical" evidence="11">
    <location>
        <begin position="322"/>
        <end position="343"/>
    </location>
</feature>
<evidence type="ECO:0000256" key="5">
    <source>
        <dbReference type="ARBA" id="ARBA00022989"/>
    </source>
</evidence>
<feature type="transmembrane region" description="Helical" evidence="11">
    <location>
        <begin position="116"/>
        <end position="145"/>
    </location>
</feature>
<evidence type="ECO:0000256" key="2">
    <source>
        <dbReference type="ARBA" id="ARBA00022448"/>
    </source>
</evidence>
<dbReference type="RefSeq" id="WP_068997882.1">
    <property type="nucleotide sequence ID" value="NZ_MDTQ01000001.1"/>
</dbReference>
<feature type="transmembrane region" description="Helical" evidence="11">
    <location>
        <begin position="234"/>
        <end position="253"/>
    </location>
</feature>
<sequence>MALTSGLPATGLLTYGLIGLAILAFILIVLEDVIHLNKAKSTLFLGTLSWLLLFMFGDQLHLHNIPERLNENILEIATLWLFLMAAMTFVAYLNSKGLIRVVIYRVLPRKISERKLLLLTGGFAFIFSSLADNITATLVSIALLMSLDLPPKKLVRMAVLVVFSVNSGGVSLITGDVTTLMIFMADKVEIQHLLLLVVPAMLSVLGLALLLSIGMNGTLEITTDPTRVRPLDTLIAGLFLLTILGTILGNILFSIPPLLTFLFGLSILFLIGHWGTQSESQERYILDYIRIIEYDTLLFFLGILLIVGMLKEIGALSALPLLYAEVPILAANYLTGLFSALIDNVPLTAAVLKADINMAPGEWLAFTYAAGVGGSLLVIGSAAGIIALSKVAALNFISYLKYAPLLLLAYSGGYLMAYQMGHWFLH</sequence>
<dbReference type="Pfam" id="PF03600">
    <property type="entry name" value="CitMHS"/>
    <property type="match status" value="1"/>
</dbReference>
<feature type="transmembrane region" description="Helical" evidence="11">
    <location>
        <begin position="363"/>
        <end position="387"/>
    </location>
</feature>
<evidence type="ECO:0000256" key="4">
    <source>
        <dbReference type="ARBA" id="ARBA00022692"/>
    </source>
</evidence>
<keyword evidence="6" id="KW-0915">Sodium</keyword>
<feature type="transmembrane region" description="Helical" evidence="11">
    <location>
        <begin position="12"/>
        <end position="30"/>
    </location>
</feature>
<gene>
    <name evidence="13" type="ORF">BFW38_07820</name>
</gene>
<feature type="transmembrane region" description="Helical" evidence="11">
    <location>
        <begin position="157"/>
        <end position="181"/>
    </location>
</feature>
<feature type="transmembrane region" description="Helical" evidence="11">
    <location>
        <begin position="42"/>
        <end position="61"/>
    </location>
</feature>